<dbReference type="RefSeq" id="WP_114916190.1">
    <property type="nucleotide sequence ID" value="NZ_CP024848.1"/>
</dbReference>
<dbReference type="Gene3D" id="3.30.70.930">
    <property type="match status" value="2"/>
</dbReference>
<dbReference type="Pfam" id="PF07615">
    <property type="entry name" value="Ykof"/>
    <property type="match status" value="2"/>
</dbReference>
<dbReference type="InterPro" id="IPR029756">
    <property type="entry name" value="MTH1187/YkoF-like"/>
</dbReference>
<protein>
    <submittedName>
        <fullName evidence="2">Thiamine-binding protein</fullName>
    </submittedName>
</protein>
<gene>
    <name evidence="2" type="ORF">CUC15_08190</name>
</gene>
<evidence type="ECO:0000313" key="2">
    <source>
        <dbReference type="EMBL" id="AXI08895.1"/>
    </source>
</evidence>
<name>A0A345PFW5_9BACI</name>
<dbReference type="SUPFAM" id="SSF89957">
    <property type="entry name" value="MTH1187/YkoF-like"/>
    <property type="match status" value="1"/>
</dbReference>
<dbReference type="Proteomes" id="UP000253908">
    <property type="component" value="Chromosome"/>
</dbReference>
<dbReference type="EMBL" id="CP024848">
    <property type="protein sequence ID" value="AXI08895.1"/>
    <property type="molecule type" value="Genomic_DNA"/>
</dbReference>
<keyword evidence="3" id="KW-1185">Reference proteome</keyword>
<feature type="domain" description="Thiamin/hydroxymethyl pyrimidine-binding YkoF putative" evidence="1">
    <location>
        <begin position="119"/>
        <end position="196"/>
    </location>
</feature>
<dbReference type="InterPro" id="IPR011522">
    <property type="entry name" value="Thiamin/HMP-bd_put_YkoF"/>
</dbReference>
<evidence type="ECO:0000313" key="3">
    <source>
        <dbReference type="Proteomes" id="UP000253908"/>
    </source>
</evidence>
<organism evidence="2 3">
    <name type="scientific">Oceanobacillus zhaokaii</name>
    <dbReference type="NCBI Taxonomy" id="2052660"/>
    <lineage>
        <taxon>Bacteria</taxon>
        <taxon>Bacillati</taxon>
        <taxon>Bacillota</taxon>
        <taxon>Bacilli</taxon>
        <taxon>Bacillales</taxon>
        <taxon>Bacillaceae</taxon>
        <taxon>Oceanobacillus</taxon>
    </lineage>
</organism>
<proteinExistence type="predicted"/>
<dbReference type="KEGG" id="ocn:CUC15_08190"/>
<dbReference type="OrthoDB" id="7767286at2"/>
<feature type="domain" description="Thiamin/hydroxymethyl pyrimidine-binding YkoF putative" evidence="1">
    <location>
        <begin position="14"/>
        <end position="92"/>
    </location>
</feature>
<sequence length="205" mass="22244">MDNQNQGCTKRDVAGASFSIHPMSDRFIEIIKSALNEVDTRKVHMNTDDVSTTVRGNLIQVFDVTKAMFLHAAKTGEHVAFQATYSLGCPGDSKAEAYIANDQIPLNAELVNGINQYIAAKFALYPLGDGNYMDVIHKQIEAIRKYVTVSAANYSTRLDGDALAIFEGLEQVFKAVVKSGSSHTVMTVSISANSPSHENISTVIA</sequence>
<dbReference type="AlphaFoldDB" id="A0A345PFW5"/>
<reference evidence="3" key="1">
    <citation type="submission" date="2017-11" db="EMBL/GenBank/DDBJ databases">
        <authorList>
            <person name="Zhu W."/>
        </authorList>
    </citation>
    <scope>NUCLEOTIDE SEQUENCE [LARGE SCALE GENOMIC DNA]</scope>
    <source>
        <strain evidence="3">160</strain>
    </source>
</reference>
<evidence type="ECO:0000259" key="1">
    <source>
        <dbReference type="Pfam" id="PF07615"/>
    </source>
</evidence>
<accession>A0A345PFW5</accession>